<dbReference type="AlphaFoldDB" id="A0A134AL67"/>
<evidence type="ECO:0000313" key="7">
    <source>
        <dbReference type="EMBL" id="KXB68435.1"/>
    </source>
</evidence>
<dbReference type="PANTHER" id="PTHR23132">
    <property type="entry name" value="D-ALANINE--D-ALANINE LIGASE"/>
    <property type="match status" value="1"/>
</dbReference>
<feature type="compositionally biased region" description="Basic and acidic residues" evidence="5">
    <location>
        <begin position="466"/>
        <end position="480"/>
    </location>
</feature>
<evidence type="ECO:0000313" key="8">
    <source>
        <dbReference type="Proteomes" id="UP000070442"/>
    </source>
</evidence>
<dbReference type="Proteomes" id="UP000070442">
    <property type="component" value="Unassembled WGS sequence"/>
</dbReference>
<dbReference type="GO" id="GO:0005524">
    <property type="term" value="F:ATP binding"/>
    <property type="evidence" value="ECO:0007669"/>
    <property type="project" value="UniProtKB-UniRule"/>
</dbReference>
<reference evidence="8" key="1">
    <citation type="submission" date="2016-01" db="EMBL/GenBank/DDBJ databases">
        <authorList>
            <person name="Mitreva M."/>
            <person name="Pepin K.H."/>
            <person name="Mihindukulasuriya K.A."/>
            <person name="Fulton R."/>
            <person name="Fronick C."/>
            <person name="O'Laughlin M."/>
            <person name="Miner T."/>
            <person name="Herter B."/>
            <person name="Rosa B.A."/>
            <person name="Cordes M."/>
            <person name="Tomlinson C."/>
            <person name="Wollam A."/>
            <person name="Palsikar V.B."/>
            <person name="Mardis E.R."/>
            <person name="Wilson R.K."/>
        </authorList>
    </citation>
    <scope>NUCLEOTIDE SEQUENCE [LARGE SCALE GENOMIC DNA]</scope>
    <source>
        <strain evidence="8">DNF00729</strain>
    </source>
</reference>
<dbReference type="SUPFAM" id="SSF56059">
    <property type="entry name" value="Glutathione synthetase ATP-binding domain-like"/>
    <property type="match status" value="1"/>
</dbReference>
<feature type="coiled-coil region" evidence="4">
    <location>
        <begin position="487"/>
        <end position="514"/>
    </location>
</feature>
<dbReference type="STRING" id="755172.HMPREF1863_00148"/>
<feature type="coiled-coil region" evidence="4">
    <location>
        <begin position="422"/>
        <end position="449"/>
    </location>
</feature>
<evidence type="ECO:0000256" key="2">
    <source>
        <dbReference type="ARBA" id="ARBA00022598"/>
    </source>
</evidence>
<dbReference type="Gene3D" id="3.40.50.20">
    <property type="match status" value="1"/>
</dbReference>
<dbReference type="GO" id="GO:0008716">
    <property type="term" value="F:D-alanine-D-alanine ligase activity"/>
    <property type="evidence" value="ECO:0007669"/>
    <property type="project" value="InterPro"/>
</dbReference>
<dbReference type="PROSITE" id="PS50975">
    <property type="entry name" value="ATP_GRASP"/>
    <property type="match status" value="1"/>
</dbReference>
<dbReference type="Gene3D" id="6.10.140.1430">
    <property type="match status" value="1"/>
</dbReference>
<proteinExistence type="inferred from homology"/>
<dbReference type="RefSeq" id="WP_068366243.1">
    <property type="nucleotide sequence ID" value="NZ_KQ960155.1"/>
</dbReference>
<evidence type="ECO:0000256" key="4">
    <source>
        <dbReference type="SAM" id="Coils"/>
    </source>
</evidence>
<dbReference type="GO" id="GO:0046872">
    <property type="term" value="F:metal ion binding"/>
    <property type="evidence" value="ECO:0007669"/>
    <property type="project" value="InterPro"/>
</dbReference>
<evidence type="ECO:0000259" key="6">
    <source>
        <dbReference type="PROSITE" id="PS50975"/>
    </source>
</evidence>
<dbReference type="Pfam" id="PF07478">
    <property type="entry name" value="Dala_Dala_lig_C"/>
    <property type="match status" value="1"/>
</dbReference>
<sequence length="514" mass="57627">MRIGIIKDKFRIDKGSENHIKEREQDKVARSIENALKDRYDVIDYIFDDTLGEKLREDKIDLAFILAKGNVNPDDVGELPALLNSLDIPFAGSNAMGQGIASDRGLMTGILSRNHIPHPTMWLAENPVALAGLSPAYPLVVMNASEGILSQCGDGALVLNEEELLEEATPRLLEGEELLLMESIEGEDVLFSVLGNGDEKTVLPPLVLVEDPDGEEGICATPADLQDTHMNEAKALAAKVFDLLQMRDYAVVAMKVNEEKAYVYGLKSAVDFHPEGLFAAAAKEDGIGYDELIQTIVDIAVKREGLRDDGKKGDVDGIRAKRHEEQEEARVKAQSAYRRRFDQEAKRAFDDFQREAKRKSAEYKAMASEEMDRLKENAQSAAKEGEAKAYELRDRVSDAMDDAEVKAYELKNRGEDKAYEIKEGFQSAAQDAREKAEDFKRRAAQKRDDTVDYLVRYAEEAEAEEAERREKDAPEIRDEAVYGVAKEDGADARYRALERRVHALEERLRLLENR</sequence>
<gene>
    <name evidence="7" type="ORF">HMPREF1863_00148</name>
</gene>
<dbReference type="PATRIC" id="fig|755172.3.peg.143"/>
<keyword evidence="2" id="KW-0436">Ligase</keyword>
<keyword evidence="8" id="KW-1185">Reference proteome</keyword>
<keyword evidence="3" id="KW-0067">ATP-binding</keyword>
<accession>A0A134AL67</accession>
<name>A0A134AL67_9FIRM</name>
<dbReference type="EMBL" id="LSDG01000002">
    <property type="protein sequence ID" value="KXB68435.1"/>
    <property type="molecule type" value="Genomic_DNA"/>
</dbReference>
<protein>
    <recommendedName>
        <fullName evidence="6">ATP-grasp domain-containing protein</fullName>
    </recommendedName>
</protein>
<keyword evidence="4" id="KW-0175">Coiled coil</keyword>
<comment type="similarity">
    <text evidence="1">Belongs to the D-alanine--D-alanine ligase family.</text>
</comment>
<comment type="caution">
    <text evidence="7">The sequence shown here is derived from an EMBL/GenBank/DDBJ whole genome shotgun (WGS) entry which is preliminary data.</text>
</comment>
<feature type="domain" description="ATP-grasp" evidence="6">
    <location>
        <begin position="108"/>
        <end position="298"/>
    </location>
</feature>
<evidence type="ECO:0000256" key="1">
    <source>
        <dbReference type="ARBA" id="ARBA00010871"/>
    </source>
</evidence>
<keyword evidence="3" id="KW-0547">Nucleotide-binding</keyword>
<dbReference type="OrthoDB" id="9813261at2"/>
<dbReference type="PANTHER" id="PTHR23132:SF23">
    <property type="entry name" value="D-ALANINE--D-ALANINE LIGASE B"/>
    <property type="match status" value="1"/>
</dbReference>
<organism evidence="7 8">
    <name type="scientific">Aedoeadaptatus coxii</name>
    <dbReference type="NCBI Taxonomy" id="755172"/>
    <lineage>
        <taxon>Bacteria</taxon>
        <taxon>Bacillati</taxon>
        <taxon>Bacillota</taxon>
        <taxon>Tissierellia</taxon>
        <taxon>Tissierellales</taxon>
        <taxon>Peptoniphilaceae</taxon>
        <taxon>Aedoeadaptatus</taxon>
    </lineage>
</organism>
<dbReference type="InterPro" id="IPR011095">
    <property type="entry name" value="Dala_Dala_lig_C"/>
</dbReference>
<dbReference type="Gene3D" id="3.30.470.20">
    <property type="entry name" value="ATP-grasp fold, B domain"/>
    <property type="match status" value="1"/>
</dbReference>
<feature type="region of interest" description="Disordered" evidence="5">
    <location>
        <begin position="461"/>
        <end position="480"/>
    </location>
</feature>
<dbReference type="InterPro" id="IPR011761">
    <property type="entry name" value="ATP-grasp"/>
</dbReference>
<evidence type="ECO:0000256" key="5">
    <source>
        <dbReference type="SAM" id="MobiDB-lite"/>
    </source>
</evidence>
<evidence type="ECO:0000256" key="3">
    <source>
        <dbReference type="PROSITE-ProRule" id="PRU00409"/>
    </source>
</evidence>